<dbReference type="PANTHER" id="PTHR43744">
    <property type="entry name" value="ABC TRANSPORTER PERMEASE PROTEIN MG189-RELATED-RELATED"/>
    <property type="match status" value="1"/>
</dbReference>
<feature type="domain" description="ABC transmembrane type-1" evidence="8">
    <location>
        <begin position="73"/>
        <end position="262"/>
    </location>
</feature>
<keyword evidence="3" id="KW-1003">Cell membrane</keyword>
<dbReference type="SUPFAM" id="SSF161098">
    <property type="entry name" value="MetI-like"/>
    <property type="match status" value="1"/>
</dbReference>
<evidence type="ECO:0000256" key="4">
    <source>
        <dbReference type="ARBA" id="ARBA00022692"/>
    </source>
</evidence>
<reference evidence="9" key="1">
    <citation type="submission" date="2018-10" db="EMBL/GenBank/DDBJ databases">
        <title>Schaedlerella arabinophila gen. nov. sp. nov., isolated from the mouse intestinal tract and comparative analysis with the genome of the closely related altered Schaedler flora strain ASF502.</title>
        <authorList>
            <person name="Miyake S."/>
            <person name="Soh M."/>
            <person name="Seedorf H."/>
        </authorList>
    </citation>
    <scope>NUCLEOTIDE SEQUENCE [LARGE SCALE GENOMIC DNA]</scope>
    <source>
        <strain evidence="9">DSM 106076</strain>
    </source>
</reference>
<dbReference type="PANTHER" id="PTHR43744:SF12">
    <property type="entry name" value="ABC TRANSPORTER PERMEASE PROTEIN MG189-RELATED"/>
    <property type="match status" value="1"/>
</dbReference>
<evidence type="ECO:0000256" key="6">
    <source>
        <dbReference type="ARBA" id="ARBA00023136"/>
    </source>
</evidence>
<dbReference type="Gene3D" id="1.10.3720.10">
    <property type="entry name" value="MetI-like"/>
    <property type="match status" value="1"/>
</dbReference>
<accession>A0A3R8L0I3</accession>
<proteinExistence type="inferred from homology"/>
<dbReference type="CDD" id="cd06261">
    <property type="entry name" value="TM_PBP2"/>
    <property type="match status" value="1"/>
</dbReference>
<evidence type="ECO:0000256" key="5">
    <source>
        <dbReference type="ARBA" id="ARBA00022989"/>
    </source>
</evidence>
<feature type="transmembrane region" description="Helical" evidence="7">
    <location>
        <begin position="77"/>
        <end position="99"/>
    </location>
</feature>
<comment type="caution">
    <text evidence="9">The sequence shown here is derived from an EMBL/GenBank/DDBJ whole genome shotgun (WGS) entry which is preliminary data.</text>
</comment>
<feature type="transmembrane region" description="Helical" evidence="7">
    <location>
        <begin position="142"/>
        <end position="162"/>
    </location>
</feature>
<keyword evidence="6 7" id="KW-0472">Membrane</keyword>
<dbReference type="Pfam" id="PF00528">
    <property type="entry name" value="BPD_transp_1"/>
    <property type="match status" value="1"/>
</dbReference>
<keyword evidence="4 7" id="KW-0812">Transmembrane</keyword>
<feature type="transmembrane region" description="Helical" evidence="7">
    <location>
        <begin position="183"/>
        <end position="205"/>
    </location>
</feature>
<dbReference type="EMBL" id="RHJS01000001">
    <property type="protein sequence ID" value="RRK36999.1"/>
    <property type="molecule type" value="Genomic_DNA"/>
</dbReference>
<keyword evidence="5 7" id="KW-1133">Transmembrane helix</keyword>
<dbReference type="InterPro" id="IPR000515">
    <property type="entry name" value="MetI-like"/>
</dbReference>
<evidence type="ECO:0000256" key="2">
    <source>
        <dbReference type="ARBA" id="ARBA00022448"/>
    </source>
</evidence>
<name>A0A3R8L0I3_9FIRM</name>
<evidence type="ECO:0000256" key="7">
    <source>
        <dbReference type="RuleBase" id="RU363032"/>
    </source>
</evidence>
<feature type="transmembrane region" description="Helical" evidence="7">
    <location>
        <begin position="241"/>
        <end position="261"/>
    </location>
</feature>
<feature type="transmembrane region" description="Helical" evidence="7">
    <location>
        <begin position="12"/>
        <end position="34"/>
    </location>
</feature>
<comment type="subcellular location">
    <subcellularLocation>
        <location evidence="1 7">Cell membrane</location>
        <topology evidence="1 7">Multi-pass membrane protein</topology>
    </subcellularLocation>
</comment>
<evidence type="ECO:0000313" key="10">
    <source>
        <dbReference type="Proteomes" id="UP000274920"/>
    </source>
</evidence>
<evidence type="ECO:0000313" key="9">
    <source>
        <dbReference type="EMBL" id="RRK36999.1"/>
    </source>
</evidence>
<evidence type="ECO:0000256" key="3">
    <source>
        <dbReference type="ARBA" id="ARBA00022475"/>
    </source>
</evidence>
<dbReference type="GO" id="GO:0005886">
    <property type="term" value="C:plasma membrane"/>
    <property type="evidence" value="ECO:0007669"/>
    <property type="project" value="UniProtKB-SubCell"/>
</dbReference>
<gene>
    <name evidence="9" type="ORF">EBB54_00635</name>
</gene>
<feature type="transmembrane region" description="Helical" evidence="7">
    <location>
        <begin position="108"/>
        <end position="130"/>
    </location>
</feature>
<keyword evidence="10" id="KW-1185">Reference proteome</keyword>
<dbReference type="GO" id="GO:0055085">
    <property type="term" value="P:transmembrane transport"/>
    <property type="evidence" value="ECO:0007669"/>
    <property type="project" value="InterPro"/>
</dbReference>
<comment type="similarity">
    <text evidence="7">Belongs to the binding-protein-dependent transport system permease family.</text>
</comment>
<dbReference type="AlphaFoldDB" id="A0A3R8L0I3"/>
<dbReference type="InterPro" id="IPR035906">
    <property type="entry name" value="MetI-like_sf"/>
</dbReference>
<protein>
    <submittedName>
        <fullName evidence="9">Carbohydrate ABC transporter permease</fullName>
    </submittedName>
</protein>
<evidence type="ECO:0000256" key="1">
    <source>
        <dbReference type="ARBA" id="ARBA00004651"/>
    </source>
</evidence>
<evidence type="ECO:0000259" key="8">
    <source>
        <dbReference type="PROSITE" id="PS50928"/>
    </source>
</evidence>
<sequence length="277" mass="30908">MKEKIKQRSYSAAGYVILCIVALLVFIPLVWLVVSSFKSDADVIKYPPAFLPEQWVITQYAYVTDAIPILSMLKNTVIFAGSVTLISLLLDSLAAYAFARMEFKGKKILFTMILLTMMVPFQIIMIPLYIEEYKLGILDTLMGLVLPRASGAYGIYMLTSFFSRIPKSLEEAARIDGLNNLQIYWKIVMPLSKPALISLGIYHFMNNWNDLLYPMMLTSSVEKRTLSAGLAILVGSNSIKYGPTLAATVISIAPLLLLFLFGQRFFIEGIATSGVKE</sequence>
<keyword evidence="2 7" id="KW-0813">Transport</keyword>
<organism evidence="9 10">
    <name type="scientific">Schaedlerella arabinosiphila</name>
    <dbReference type="NCBI Taxonomy" id="2044587"/>
    <lineage>
        <taxon>Bacteria</taxon>
        <taxon>Bacillati</taxon>
        <taxon>Bacillota</taxon>
        <taxon>Clostridia</taxon>
        <taxon>Lachnospirales</taxon>
        <taxon>Lachnospiraceae</taxon>
        <taxon>Schaedlerella</taxon>
    </lineage>
</organism>
<dbReference type="RefSeq" id="WP_125125936.1">
    <property type="nucleotide sequence ID" value="NZ_RHJS01000001.1"/>
</dbReference>
<dbReference type="Proteomes" id="UP000274920">
    <property type="component" value="Unassembled WGS sequence"/>
</dbReference>
<dbReference type="PROSITE" id="PS50928">
    <property type="entry name" value="ABC_TM1"/>
    <property type="match status" value="1"/>
</dbReference>